<dbReference type="InterPro" id="IPR023214">
    <property type="entry name" value="HAD_sf"/>
</dbReference>
<dbReference type="GeneID" id="78287762"/>
<name>A0A1I0D6E3_9FIRM</name>
<keyword evidence="2" id="KW-1185">Reference proteome</keyword>
<gene>
    <name evidence="1" type="ORF">SAMN04489758_10535</name>
</gene>
<dbReference type="Gene3D" id="3.40.50.1000">
    <property type="entry name" value="HAD superfamily/HAD-like"/>
    <property type="match status" value="1"/>
</dbReference>
<accession>A0A1I0D6E3</accession>
<dbReference type="SUPFAM" id="SSF56784">
    <property type="entry name" value="HAD-like"/>
    <property type="match status" value="1"/>
</dbReference>
<dbReference type="GO" id="GO:0005829">
    <property type="term" value="C:cytosol"/>
    <property type="evidence" value="ECO:0007669"/>
    <property type="project" value="TreeGrafter"/>
</dbReference>
<reference evidence="2" key="1">
    <citation type="submission" date="2016-10" db="EMBL/GenBank/DDBJ databases">
        <authorList>
            <person name="Varghese N."/>
            <person name="Submissions S."/>
        </authorList>
    </citation>
    <scope>NUCLEOTIDE SEQUENCE [LARGE SCALE GENOMIC DNA]</scope>
    <source>
        <strain evidence="2">DSM 1551</strain>
    </source>
</reference>
<evidence type="ECO:0000313" key="2">
    <source>
        <dbReference type="Proteomes" id="UP000198558"/>
    </source>
</evidence>
<organism evidence="1 2">
    <name type="scientific">Thomasclavelia cocleata</name>
    <dbReference type="NCBI Taxonomy" id="69824"/>
    <lineage>
        <taxon>Bacteria</taxon>
        <taxon>Bacillati</taxon>
        <taxon>Bacillota</taxon>
        <taxon>Erysipelotrichia</taxon>
        <taxon>Erysipelotrichales</taxon>
        <taxon>Coprobacillaceae</taxon>
        <taxon>Thomasclavelia</taxon>
    </lineage>
</organism>
<evidence type="ECO:0008006" key="3">
    <source>
        <dbReference type="Google" id="ProtNLM"/>
    </source>
</evidence>
<dbReference type="InterPro" id="IPR006379">
    <property type="entry name" value="HAD-SF_hydro_IIB"/>
</dbReference>
<dbReference type="Proteomes" id="UP000198558">
    <property type="component" value="Unassembled WGS sequence"/>
</dbReference>
<dbReference type="AlphaFoldDB" id="A0A1I0D6E3"/>
<dbReference type="OrthoDB" id="9810101at2"/>
<dbReference type="SFLD" id="SFLDG01140">
    <property type="entry name" value="C2.B:_Phosphomannomutase_and_P"/>
    <property type="match status" value="1"/>
</dbReference>
<dbReference type="SFLD" id="SFLDS00003">
    <property type="entry name" value="Haloacid_Dehalogenase"/>
    <property type="match status" value="1"/>
</dbReference>
<dbReference type="PANTHER" id="PTHR10000">
    <property type="entry name" value="PHOSPHOSERINE PHOSPHATASE"/>
    <property type="match status" value="1"/>
</dbReference>
<protein>
    <recommendedName>
        <fullName evidence="3">Cof subfamily of IIB subfamily of haloacid dehalogenase superfamily/HAD-superfamily hydrolase, subfamily IIB</fullName>
    </recommendedName>
</protein>
<dbReference type="NCBIfam" id="TIGR01484">
    <property type="entry name" value="HAD-SF-IIB"/>
    <property type="match status" value="1"/>
</dbReference>
<dbReference type="Gene3D" id="3.30.1240.10">
    <property type="match status" value="1"/>
</dbReference>
<evidence type="ECO:0000313" key="1">
    <source>
        <dbReference type="EMBL" id="SET27734.1"/>
    </source>
</evidence>
<proteinExistence type="predicted"/>
<sequence length="258" mass="29923">MKRKFFFFDIDGTLAVGTPGNQYIPESTKLAISKLKEAGHFLAIATGRSYAMAVDYMKQLGFENMVSDGGNGITIANELIKIEPLDYKKCLALINECIEKNYIWAISPDNSKRRLTPDKRFLNFTHDNYMETIVQEDLDPRNFKEIYKVYVACFAPEEQKLENLKYLPWCRFHKEYIFVEPDDKSIGIKKIVDYFNGDYQDVVVFGDEKNDLKMFKDEWISIAMGNAVDELKQKADYVTNDCNKDGIYNACKYFGWID</sequence>
<dbReference type="RefSeq" id="WP_092352601.1">
    <property type="nucleotide sequence ID" value="NZ_FOIN01000005.1"/>
</dbReference>
<dbReference type="EMBL" id="FOIN01000005">
    <property type="protein sequence ID" value="SET27734.1"/>
    <property type="molecule type" value="Genomic_DNA"/>
</dbReference>
<dbReference type="PANTHER" id="PTHR10000:SF25">
    <property type="entry name" value="PHOSPHATASE YKRA-RELATED"/>
    <property type="match status" value="1"/>
</dbReference>
<dbReference type="GO" id="GO:0016791">
    <property type="term" value="F:phosphatase activity"/>
    <property type="evidence" value="ECO:0007669"/>
    <property type="project" value="TreeGrafter"/>
</dbReference>
<dbReference type="InterPro" id="IPR036412">
    <property type="entry name" value="HAD-like_sf"/>
</dbReference>
<dbReference type="Pfam" id="PF08282">
    <property type="entry name" value="Hydrolase_3"/>
    <property type="match status" value="1"/>
</dbReference>
<dbReference type="GO" id="GO:0000287">
    <property type="term" value="F:magnesium ion binding"/>
    <property type="evidence" value="ECO:0007669"/>
    <property type="project" value="TreeGrafter"/>
</dbReference>